<comment type="caution">
    <text evidence="6">The sequence shown here is derived from an EMBL/GenBank/DDBJ whole genome shotgun (WGS) entry which is preliminary data.</text>
</comment>
<evidence type="ECO:0000313" key="7">
    <source>
        <dbReference type="Proteomes" id="UP001142489"/>
    </source>
</evidence>
<dbReference type="AlphaFoldDB" id="A0A9Q0XH21"/>
<dbReference type="Pfam" id="PF03364">
    <property type="entry name" value="Polyketide_cyc"/>
    <property type="match status" value="1"/>
</dbReference>
<accession>A0A9Q0XH21</accession>
<dbReference type="GO" id="GO:0048039">
    <property type="term" value="F:ubiquinone binding"/>
    <property type="evidence" value="ECO:0007669"/>
    <property type="project" value="InterPro"/>
</dbReference>
<dbReference type="SUPFAM" id="SSF55961">
    <property type="entry name" value="Bet v1-like"/>
    <property type="match status" value="1"/>
</dbReference>
<comment type="similarity">
    <text evidence="1">Belongs to the COQ10 family.</text>
</comment>
<evidence type="ECO:0000313" key="6">
    <source>
        <dbReference type="EMBL" id="KAJ7313638.1"/>
    </source>
</evidence>
<evidence type="ECO:0000259" key="5">
    <source>
        <dbReference type="Pfam" id="PF03364"/>
    </source>
</evidence>
<organism evidence="6 7">
    <name type="scientific">Phrynocephalus forsythii</name>
    <dbReference type="NCBI Taxonomy" id="171643"/>
    <lineage>
        <taxon>Eukaryota</taxon>
        <taxon>Metazoa</taxon>
        <taxon>Chordata</taxon>
        <taxon>Craniata</taxon>
        <taxon>Vertebrata</taxon>
        <taxon>Euteleostomi</taxon>
        <taxon>Lepidosauria</taxon>
        <taxon>Squamata</taxon>
        <taxon>Bifurcata</taxon>
        <taxon>Unidentata</taxon>
        <taxon>Episquamata</taxon>
        <taxon>Toxicofera</taxon>
        <taxon>Iguania</taxon>
        <taxon>Acrodonta</taxon>
        <taxon>Agamidae</taxon>
        <taxon>Agaminae</taxon>
        <taxon>Phrynocephalus</taxon>
    </lineage>
</organism>
<comment type="subunit">
    <text evidence="2">Interacts with coenzyme Q.</text>
</comment>
<dbReference type="GO" id="GO:0045333">
    <property type="term" value="P:cellular respiration"/>
    <property type="evidence" value="ECO:0007669"/>
    <property type="project" value="InterPro"/>
</dbReference>
<dbReference type="GO" id="GO:0005739">
    <property type="term" value="C:mitochondrion"/>
    <property type="evidence" value="ECO:0007669"/>
    <property type="project" value="TreeGrafter"/>
</dbReference>
<sequence>MHHFLRQFCRVTEHESNDELREERDVEKPTVWEGSVESSSTALGPYVSTPVKRWVCHAPEGGGISWLRPIHRHAPRGGGTQARELLKTRPRRASSEPRDLALEDFTCAGTMAGSVGRNCLDVARRLLESGLRPRCAKGSRLALSPCRQLSCNRLFAPQIWKTCPRQASASVMVQQIRPFLNLAVPLLGAKKVEYAEVRRLPYSVDQMYDIVADVGSYQQFVPWCNCSRVISHHNTFSQAELEVGFPPVVERYVSEITLVPHRQIRAVSKDGHLFQHLETLWQFKPGHPEQLGTCMLKFYVTFEFKSVFHSQLANLFFNEVVKQMVSAFERRAEKLYGPQTAAERHKTVQHA</sequence>
<dbReference type="CDD" id="cd07813">
    <property type="entry name" value="COQ10p_like"/>
    <property type="match status" value="1"/>
</dbReference>
<evidence type="ECO:0000256" key="1">
    <source>
        <dbReference type="ARBA" id="ARBA00006885"/>
    </source>
</evidence>
<name>A0A9Q0XH21_9SAUR</name>
<dbReference type="InterPro" id="IPR023393">
    <property type="entry name" value="START-like_dom_sf"/>
</dbReference>
<comment type="function">
    <text evidence="3">Required for the function of coenzyme Q in the respiratory chain. May serve as a chaperone or may be involved in the transport of Q6 from its site of synthesis to the catalytic sites of the respiratory complexes.</text>
</comment>
<feature type="region of interest" description="Disordered" evidence="4">
    <location>
        <begin position="68"/>
        <end position="93"/>
    </location>
</feature>
<dbReference type="PANTHER" id="PTHR12901:SF14">
    <property type="entry name" value="COENZYME Q-BINDING PROTEIN COQ10 HOMOLOG, MITOCHONDRIAL"/>
    <property type="match status" value="1"/>
</dbReference>
<keyword evidence="7" id="KW-1185">Reference proteome</keyword>
<proteinExistence type="inferred from homology"/>
<dbReference type="InterPro" id="IPR005031">
    <property type="entry name" value="COQ10_START"/>
</dbReference>
<evidence type="ECO:0000256" key="2">
    <source>
        <dbReference type="ARBA" id="ARBA00011814"/>
    </source>
</evidence>
<dbReference type="InterPro" id="IPR044996">
    <property type="entry name" value="COQ10-like"/>
</dbReference>
<protein>
    <recommendedName>
        <fullName evidence="5">Coenzyme Q-binding protein COQ10 START domain-containing protein</fullName>
    </recommendedName>
</protein>
<dbReference type="PANTHER" id="PTHR12901">
    <property type="entry name" value="SPERM PROTEIN HOMOLOG"/>
    <property type="match status" value="1"/>
</dbReference>
<dbReference type="Gene3D" id="3.30.530.20">
    <property type="match status" value="1"/>
</dbReference>
<feature type="domain" description="Coenzyme Q-binding protein COQ10 START" evidence="5">
    <location>
        <begin position="200"/>
        <end position="329"/>
    </location>
</feature>
<dbReference type="OrthoDB" id="292693at2759"/>
<evidence type="ECO:0000256" key="4">
    <source>
        <dbReference type="SAM" id="MobiDB-lite"/>
    </source>
</evidence>
<dbReference type="EMBL" id="JAPFRF010000012">
    <property type="protein sequence ID" value="KAJ7313638.1"/>
    <property type="molecule type" value="Genomic_DNA"/>
</dbReference>
<gene>
    <name evidence="6" type="ORF">JRQ81_005204</name>
</gene>
<reference evidence="6" key="1">
    <citation type="journal article" date="2023" name="DNA Res.">
        <title>Chromosome-level genome assembly of Phrynocephalus forsythii using third-generation DNA sequencing and Hi-C analysis.</title>
        <authorList>
            <person name="Qi Y."/>
            <person name="Zhao W."/>
            <person name="Zhao Y."/>
            <person name="Niu C."/>
            <person name="Cao S."/>
            <person name="Zhang Y."/>
        </authorList>
    </citation>
    <scope>NUCLEOTIDE SEQUENCE</scope>
    <source>
        <tissue evidence="6">Muscle</tissue>
    </source>
</reference>
<dbReference type="Proteomes" id="UP001142489">
    <property type="component" value="Unassembled WGS sequence"/>
</dbReference>
<evidence type="ECO:0000256" key="3">
    <source>
        <dbReference type="ARBA" id="ARBA00024947"/>
    </source>
</evidence>